<feature type="domain" description="Haemolysin activator HlyB C-terminal" evidence="5">
    <location>
        <begin position="222"/>
        <end position="514"/>
    </location>
</feature>
<feature type="chain" id="PRO_5037418804" evidence="4">
    <location>
        <begin position="32"/>
        <end position="559"/>
    </location>
</feature>
<dbReference type="Pfam" id="PF03865">
    <property type="entry name" value="ShlB"/>
    <property type="match status" value="1"/>
</dbReference>
<evidence type="ECO:0000313" key="8">
    <source>
        <dbReference type="Proteomes" id="UP000782519"/>
    </source>
</evidence>
<keyword evidence="1" id="KW-0472">Membrane</keyword>
<feature type="domain" description="Polypeptide-transport-associated ShlB-type" evidence="6">
    <location>
        <begin position="86"/>
        <end position="161"/>
    </location>
</feature>
<dbReference type="InterPro" id="IPR005565">
    <property type="entry name" value="Hemolysn_activator_HlyB_C"/>
</dbReference>
<dbReference type="InterPro" id="IPR051544">
    <property type="entry name" value="TPS_OM_transporter"/>
</dbReference>
<dbReference type="Pfam" id="PF08479">
    <property type="entry name" value="POTRA_2"/>
    <property type="match status" value="1"/>
</dbReference>
<keyword evidence="3" id="KW-0998">Cell outer membrane</keyword>
<comment type="caution">
    <text evidence="7">The sequence shown here is derived from an EMBL/GenBank/DDBJ whole genome shotgun (WGS) entry which is preliminary data.</text>
</comment>
<feature type="signal peptide" evidence="4">
    <location>
        <begin position="1"/>
        <end position="31"/>
    </location>
</feature>
<evidence type="ECO:0000256" key="1">
    <source>
        <dbReference type="ARBA" id="ARBA00022452"/>
    </source>
</evidence>
<dbReference type="Gene3D" id="3.10.20.310">
    <property type="entry name" value="membrane protein fhac"/>
    <property type="match status" value="1"/>
</dbReference>
<keyword evidence="4" id="KW-0732">Signal</keyword>
<dbReference type="Proteomes" id="UP000782519">
    <property type="component" value="Unassembled WGS sequence"/>
</dbReference>
<evidence type="ECO:0000256" key="3">
    <source>
        <dbReference type="ARBA" id="ARBA00023237"/>
    </source>
</evidence>
<dbReference type="AlphaFoldDB" id="A0A933RY03"/>
<sequence length="559" mass="60211">MSSPRIRRPRSWAAPSVALGLFVLSAATAMAQSAIPQISPGLIDSDIERQRRRIEQQDQVPKQQGPSVIGPARAPAVIIPGGGPRFLLKRVEFGQSVFISADELAVIAAKYLDTQVDIAGLQSLVADINQIYTTRGIVTAIATLPPQTATGGVIRIDLTEGRLQKTTIEGNQQTSVRYLEWNIRPPAGEILDVPKLSNDVTWFNRTNDVQIKALLQPGTDFGLTDLQLAVTEPPRNTLQIFADNQGVQTTGRGQLGVYYKLHGLAGIDDRLTFYGIKSQGNLNGNVAYNMPFNPWGGRIGASYTEGKIKIIRGPFEALDVTGKSNQSAINIAQPFIANQFWLVQAIGAYTYGNSESDFASVTVTDGRYRKATGGASINASGDSYAITFAPSYNNVIWKDKIFGGVRNFDTASGSLNGVARLPAQFSVVALASYQYTYAKLLPGDQLFSIGGPTTVRGFPTNTAAGDSGYYYNLELHRDMSDLIKGLDVYAFIDGGSVFSTSPAQTRLDSSGVGLSWTPVAALTLEASVGVPWRPVLASQAHAEFYGRVSFRPLALMTAK</sequence>
<dbReference type="InterPro" id="IPR013686">
    <property type="entry name" value="Polypept-transport_assoc_ShlB"/>
</dbReference>
<dbReference type="GO" id="GO:0046819">
    <property type="term" value="P:protein secretion by the type V secretion system"/>
    <property type="evidence" value="ECO:0007669"/>
    <property type="project" value="TreeGrafter"/>
</dbReference>
<evidence type="ECO:0000256" key="4">
    <source>
        <dbReference type="SAM" id="SignalP"/>
    </source>
</evidence>
<organism evidence="7 8">
    <name type="scientific">Rhodopseudomonas palustris</name>
    <dbReference type="NCBI Taxonomy" id="1076"/>
    <lineage>
        <taxon>Bacteria</taxon>
        <taxon>Pseudomonadati</taxon>
        <taxon>Pseudomonadota</taxon>
        <taxon>Alphaproteobacteria</taxon>
        <taxon>Hyphomicrobiales</taxon>
        <taxon>Nitrobacteraceae</taxon>
        <taxon>Rhodopseudomonas</taxon>
    </lineage>
</organism>
<evidence type="ECO:0000256" key="2">
    <source>
        <dbReference type="ARBA" id="ARBA00022692"/>
    </source>
</evidence>
<dbReference type="EMBL" id="JACRJB010000012">
    <property type="protein sequence ID" value="MBI5128553.1"/>
    <property type="molecule type" value="Genomic_DNA"/>
</dbReference>
<dbReference type="PANTHER" id="PTHR34597:SF1">
    <property type="entry name" value="HEME_HEMOPEXIN TRANSPORTER PROTEIN HUXB"/>
    <property type="match status" value="1"/>
</dbReference>
<evidence type="ECO:0000259" key="6">
    <source>
        <dbReference type="Pfam" id="PF08479"/>
    </source>
</evidence>
<dbReference type="Gene3D" id="2.40.160.50">
    <property type="entry name" value="membrane protein fhac: a member of the omp85/tpsb transporter family"/>
    <property type="match status" value="1"/>
</dbReference>
<keyword evidence="1" id="KW-1134">Transmembrane beta strand</keyword>
<proteinExistence type="predicted"/>
<protein>
    <submittedName>
        <fullName evidence="7">ShlB/FhaC/HecB family hemolysin secretion/activation protein</fullName>
    </submittedName>
</protein>
<gene>
    <name evidence="7" type="ORF">HZA66_03855</name>
</gene>
<accession>A0A933RY03</accession>
<keyword evidence="2" id="KW-0812">Transmembrane</keyword>
<evidence type="ECO:0000259" key="5">
    <source>
        <dbReference type="Pfam" id="PF03865"/>
    </source>
</evidence>
<evidence type="ECO:0000313" key="7">
    <source>
        <dbReference type="EMBL" id="MBI5128553.1"/>
    </source>
</evidence>
<dbReference type="PANTHER" id="PTHR34597">
    <property type="entry name" value="SLR1661 PROTEIN"/>
    <property type="match status" value="1"/>
</dbReference>
<dbReference type="GO" id="GO:0098046">
    <property type="term" value="C:type V protein secretion system complex"/>
    <property type="evidence" value="ECO:0007669"/>
    <property type="project" value="TreeGrafter"/>
</dbReference>
<name>A0A933RY03_RHOPL</name>
<dbReference type="GO" id="GO:0008320">
    <property type="term" value="F:protein transmembrane transporter activity"/>
    <property type="evidence" value="ECO:0007669"/>
    <property type="project" value="TreeGrafter"/>
</dbReference>
<reference evidence="7" key="1">
    <citation type="submission" date="2020-07" db="EMBL/GenBank/DDBJ databases">
        <title>Huge and variable diversity of episymbiotic CPR bacteria and DPANN archaea in groundwater ecosystems.</title>
        <authorList>
            <person name="He C.Y."/>
            <person name="Keren R."/>
            <person name="Whittaker M."/>
            <person name="Farag I.F."/>
            <person name="Doudna J."/>
            <person name="Cate J.H.D."/>
            <person name="Banfield J.F."/>
        </authorList>
    </citation>
    <scope>NUCLEOTIDE SEQUENCE</scope>
    <source>
        <strain evidence="7">NC_groundwater_1818_Pr3_B-0.1um_66_35</strain>
    </source>
</reference>